<proteinExistence type="predicted"/>
<protein>
    <submittedName>
        <fullName evidence="1">Uncharacterized protein</fullName>
    </submittedName>
</protein>
<reference evidence="1" key="2">
    <citation type="submission" date="2021-04" db="EMBL/GenBank/DDBJ databases">
        <authorList>
            <person name="Gilroy R."/>
        </authorList>
    </citation>
    <scope>NUCLEOTIDE SEQUENCE</scope>
    <source>
        <strain evidence="1">CHK191-13928</strain>
    </source>
</reference>
<dbReference type="Proteomes" id="UP000886721">
    <property type="component" value="Unassembled WGS sequence"/>
</dbReference>
<accession>A0A9D1WX20</accession>
<dbReference type="AlphaFoldDB" id="A0A9D1WX20"/>
<reference evidence="1" key="1">
    <citation type="journal article" date="2021" name="PeerJ">
        <title>Extensive microbial diversity within the chicken gut microbiome revealed by metagenomics and culture.</title>
        <authorList>
            <person name="Gilroy R."/>
            <person name="Ravi A."/>
            <person name="Getino M."/>
            <person name="Pursley I."/>
            <person name="Horton D.L."/>
            <person name="Alikhan N.F."/>
            <person name="Baker D."/>
            <person name="Gharbi K."/>
            <person name="Hall N."/>
            <person name="Watson M."/>
            <person name="Adriaenssens E.M."/>
            <person name="Foster-Nyarko E."/>
            <person name="Jarju S."/>
            <person name="Secka A."/>
            <person name="Antonio M."/>
            <person name="Oren A."/>
            <person name="Chaudhuri R.R."/>
            <person name="La Ragione R."/>
            <person name="Hildebrand F."/>
            <person name="Pallen M.J."/>
        </authorList>
    </citation>
    <scope>NUCLEOTIDE SEQUENCE</scope>
    <source>
        <strain evidence="1">CHK191-13928</strain>
    </source>
</reference>
<evidence type="ECO:0000313" key="2">
    <source>
        <dbReference type="Proteomes" id="UP000886721"/>
    </source>
</evidence>
<organism evidence="1 2">
    <name type="scientific">Candidatus Anaerostipes excrementavium</name>
    <dbReference type="NCBI Taxonomy" id="2838463"/>
    <lineage>
        <taxon>Bacteria</taxon>
        <taxon>Bacillati</taxon>
        <taxon>Bacillota</taxon>
        <taxon>Clostridia</taxon>
        <taxon>Lachnospirales</taxon>
        <taxon>Lachnospiraceae</taxon>
        <taxon>Anaerostipes</taxon>
    </lineage>
</organism>
<dbReference type="EMBL" id="DXEM01000031">
    <property type="protein sequence ID" value="HIX68401.1"/>
    <property type="molecule type" value="Genomic_DNA"/>
</dbReference>
<sequence>MEQCALCGIEFSPDDTKEVFESAFERLSYENLTMPLCCDCVIDEIEGGGSGIYTAACEMCGKDFDLGKDSMEYASHLEDGDSYSLRSSWDDLILCCDCALQRDGIE</sequence>
<name>A0A9D1WX20_9FIRM</name>
<gene>
    <name evidence="1" type="ORF">H9735_09845</name>
</gene>
<evidence type="ECO:0000313" key="1">
    <source>
        <dbReference type="EMBL" id="HIX68401.1"/>
    </source>
</evidence>
<comment type="caution">
    <text evidence="1">The sequence shown here is derived from an EMBL/GenBank/DDBJ whole genome shotgun (WGS) entry which is preliminary data.</text>
</comment>